<dbReference type="Pfam" id="PF02624">
    <property type="entry name" value="YcaO"/>
    <property type="match status" value="1"/>
</dbReference>
<accession>A0A5R8Z5I3</accession>
<feature type="domain" description="YcaO" evidence="2">
    <location>
        <begin position="79"/>
        <end position="387"/>
    </location>
</feature>
<comment type="caution">
    <text evidence="3">The sequence shown here is derived from an EMBL/GenBank/DDBJ whole genome shotgun (WGS) entry which is preliminary data.</text>
</comment>
<dbReference type="OrthoDB" id="109999at2"/>
<dbReference type="NCBIfam" id="TIGR00702">
    <property type="entry name" value="YcaO-type kinase domain"/>
    <property type="match status" value="1"/>
</dbReference>
<dbReference type="InterPro" id="IPR003776">
    <property type="entry name" value="YcaO-like_dom"/>
</dbReference>
<dbReference type="EMBL" id="VANP01000004">
    <property type="protein sequence ID" value="TLP60970.1"/>
    <property type="molecule type" value="Genomic_DNA"/>
</dbReference>
<evidence type="ECO:0000256" key="1">
    <source>
        <dbReference type="SAM" id="MobiDB-lite"/>
    </source>
</evidence>
<gene>
    <name evidence="3" type="ORF">FED44_14145</name>
</gene>
<evidence type="ECO:0000259" key="2">
    <source>
        <dbReference type="PROSITE" id="PS51664"/>
    </source>
</evidence>
<protein>
    <recommendedName>
        <fullName evidence="2">YcaO domain-containing protein</fullName>
    </recommendedName>
</protein>
<feature type="compositionally biased region" description="Polar residues" evidence="1">
    <location>
        <begin position="1"/>
        <end position="17"/>
    </location>
</feature>
<evidence type="ECO:0000313" key="4">
    <source>
        <dbReference type="Proteomes" id="UP000309033"/>
    </source>
</evidence>
<sequence length="387" mass="41447">MRTETSSHSWLLSGSDQSKVRLPGTDRARDPAATLEMAGRAARRAGVTRVADITRLDTLGIPTYQAIRPTARTLAVSQGKGVTADLAKLSAMMEAVELWHAEQPMRPVTTASPRDLAGELGYDVGALPRCAPSLLHDGLPVDWVAARSLADGSPTLVPMELAQFTLVRRTGWHPPVFFSSTNGLASGNTLTEGVLHALYEVIERDAVTAFMTGGDRGTRVDPRSLGSPVVDDLCVTMERARVRMEVRSLASPTGLPCFLARITCDDYPPPFLGFGCHLSSEIALSRAVTEAAQARLGYIAGSRDDLHANVHDDRGAPRQPEPAPEPGAPITPLHAHESLVDDLDDVVKRATVAFSHAPLVVDLTREDLGVPVVRVLAPGSRVCPEVF</sequence>
<dbReference type="PANTHER" id="PTHR37809:SF1">
    <property type="entry name" value="RIBOSOMAL PROTEIN S12 METHYLTHIOTRANSFERASE ACCESSORY FACTOR YCAO"/>
    <property type="match status" value="1"/>
</dbReference>
<dbReference type="AlphaFoldDB" id="A0A5R8Z5I3"/>
<proteinExistence type="predicted"/>
<evidence type="ECO:0000313" key="3">
    <source>
        <dbReference type="EMBL" id="TLP60970.1"/>
    </source>
</evidence>
<feature type="region of interest" description="Disordered" evidence="1">
    <location>
        <begin position="1"/>
        <end position="26"/>
    </location>
</feature>
<reference evidence="3" key="1">
    <citation type="submission" date="2019-05" db="EMBL/GenBank/DDBJ databases">
        <title>Isolation, diversity and antifungal activity of Actinobacteria from wheat.</title>
        <authorList>
            <person name="Yu B."/>
        </authorList>
    </citation>
    <scope>NUCLEOTIDE SEQUENCE [LARGE SCALE GENOMIC DNA]</scope>
    <source>
        <strain evidence="3">NEAU-HEGS1-5</strain>
    </source>
</reference>
<dbReference type="Proteomes" id="UP000309033">
    <property type="component" value="Unassembled WGS sequence"/>
</dbReference>
<dbReference type="Gene3D" id="3.30.160.660">
    <property type="match status" value="1"/>
</dbReference>
<feature type="region of interest" description="Disordered" evidence="1">
    <location>
        <begin position="307"/>
        <end position="332"/>
    </location>
</feature>
<dbReference type="PROSITE" id="PS51664">
    <property type="entry name" value="YCAO"/>
    <property type="match status" value="1"/>
</dbReference>
<feature type="compositionally biased region" description="Basic and acidic residues" evidence="1">
    <location>
        <begin position="307"/>
        <end position="316"/>
    </location>
</feature>
<dbReference type="PANTHER" id="PTHR37809">
    <property type="entry name" value="RIBOSOMAL PROTEIN S12 METHYLTHIOTRANSFERASE ACCESSORY FACTOR YCAO"/>
    <property type="match status" value="1"/>
</dbReference>
<feature type="compositionally biased region" description="Pro residues" evidence="1">
    <location>
        <begin position="319"/>
        <end position="329"/>
    </location>
</feature>
<organism evidence="3 4">
    <name type="scientific">Microbispora triticiradicis</name>
    <dbReference type="NCBI Taxonomy" id="2200763"/>
    <lineage>
        <taxon>Bacteria</taxon>
        <taxon>Bacillati</taxon>
        <taxon>Actinomycetota</taxon>
        <taxon>Actinomycetes</taxon>
        <taxon>Streptosporangiales</taxon>
        <taxon>Streptosporangiaceae</taxon>
        <taxon>Microbispora</taxon>
    </lineage>
</organism>
<name>A0A5R8Z5I3_9ACTN</name>
<keyword evidence="4" id="KW-1185">Reference proteome</keyword>